<reference evidence="5 6" key="1">
    <citation type="submission" date="2019-03" db="EMBL/GenBank/DDBJ databases">
        <title>Genomic Encyclopedia of Type Strains, Phase IV (KMG-IV): sequencing the most valuable type-strain genomes for metagenomic binning, comparative biology and taxonomic classification.</title>
        <authorList>
            <person name="Goeker M."/>
        </authorList>
    </citation>
    <scope>NUCLEOTIDE SEQUENCE [LARGE SCALE GENOMIC DNA]</scope>
    <source>
        <strain evidence="5 6">DSM 25894</strain>
    </source>
</reference>
<accession>A0A4R3MWV7</accession>
<sequence length="380" mass="40859">MNVVIAPDSFKGSLSAKEISLIMKKSCLDVFPDAEVILKPMADGGEGTLDSLLFTTKGKRLHIPCTGPLGEKIKAPVGILGDGKTAVIEVASVSGITQVPEHKRNPYRTTTYGIGQCIQFVLDQGLRNIVIGLGGSATNDGGMGMLSALGAQFFSEDNEKPGMFGYDLLKIARVDLSRLDERLRHTRILIASDVRNPLCGQQGASHVYGPQKGATRDQVLQLDRALDRYSNLLEKQTGIQAKHTPGAGAAGGLGFALLSLGAKIESGAELIASYSHLEETVAGADLVLTGEGQSDRQTFYGKAPGYVAQLCKKYGVPSILLSGGIEGEMKDFHQWFTACFSLVNRPMSLTESMEHAESLLYDQSLNIFHLIKSMNRGEKR</sequence>
<gene>
    <name evidence="5" type="ORF">EDD68_11557</name>
</gene>
<protein>
    <submittedName>
        <fullName evidence="5">Glycerate kinase</fullName>
    </submittedName>
</protein>
<dbReference type="Gene3D" id="3.40.50.10350">
    <property type="entry name" value="Glycerate kinase, domain 1"/>
    <property type="match status" value="1"/>
</dbReference>
<dbReference type="RefSeq" id="WP_132372264.1">
    <property type="nucleotide sequence ID" value="NZ_SMAN01000015.1"/>
</dbReference>
<dbReference type="Pfam" id="PF02595">
    <property type="entry name" value="Gly_kinase"/>
    <property type="match status" value="1"/>
</dbReference>
<proteinExistence type="inferred from homology"/>
<dbReference type="SUPFAM" id="SSF110738">
    <property type="entry name" value="Glycerate kinase I"/>
    <property type="match status" value="1"/>
</dbReference>
<dbReference type="Proteomes" id="UP000294650">
    <property type="component" value="Unassembled WGS sequence"/>
</dbReference>
<evidence type="ECO:0000256" key="2">
    <source>
        <dbReference type="ARBA" id="ARBA00022679"/>
    </source>
</evidence>
<organism evidence="5 6">
    <name type="scientific">Melghiribacillus thermohalophilus</name>
    <dbReference type="NCBI Taxonomy" id="1324956"/>
    <lineage>
        <taxon>Bacteria</taxon>
        <taxon>Bacillati</taxon>
        <taxon>Bacillota</taxon>
        <taxon>Bacilli</taxon>
        <taxon>Bacillales</taxon>
        <taxon>Bacillaceae</taxon>
        <taxon>Melghiribacillus</taxon>
    </lineage>
</organism>
<keyword evidence="3 4" id="KW-0418">Kinase</keyword>
<dbReference type="NCBIfam" id="TIGR00045">
    <property type="entry name" value="glycerate kinase"/>
    <property type="match status" value="1"/>
</dbReference>
<comment type="similarity">
    <text evidence="1 4">Belongs to the glycerate kinase type-1 family.</text>
</comment>
<evidence type="ECO:0000256" key="4">
    <source>
        <dbReference type="PIRNR" id="PIRNR006078"/>
    </source>
</evidence>
<dbReference type="Gene3D" id="3.90.1510.10">
    <property type="entry name" value="Glycerate kinase, domain 2"/>
    <property type="match status" value="1"/>
</dbReference>
<dbReference type="InterPro" id="IPR036129">
    <property type="entry name" value="Glycerate_kinase_sf"/>
</dbReference>
<name>A0A4R3MWV7_9BACI</name>
<dbReference type="EMBL" id="SMAN01000015">
    <property type="protein sequence ID" value="TCT20006.1"/>
    <property type="molecule type" value="Genomic_DNA"/>
</dbReference>
<dbReference type="AlphaFoldDB" id="A0A4R3MWV7"/>
<comment type="caution">
    <text evidence="5">The sequence shown here is derived from an EMBL/GenBank/DDBJ whole genome shotgun (WGS) entry which is preliminary data.</text>
</comment>
<dbReference type="GO" id="GO:0008887">
    <property type="term" value="F:glycerate kinase activity"/>
    <property type="evidence" value="ECO:0007669"/>
    <property type="project" value="UniProtKB-UniRule"/>
</dbReference>
<keyword evidence="6" id="KW-1185">Reference proteome</keyword>
<evidence type="ECO:0000256" key="3">
    <source>
        <dbReference type="ARBA" id="ARBA00022777"/>
    </source>
</evidence>
<dbReference type="OrthoDB" id="9774290at2"/>
<evidence type="ECO:0000313" key="6">
    <source>
        <dbReference type="Proteomes" id="UP000294650"/>
    </source>
</evidence>
<dbReference type="PANTHER" id="PTHR21599:SF0">
    <property type="entry name" value="GLYCERATE KINASE"/>
    <property type="match status" value="1"/>
</dbReference>
<keyword evidence="2 4" id="KW-0808">Transferase</keyword>
<dbReference type="InterPro" id="IPR018197">
    <property type="entry name" value="Glycerate_kinase_RE-like"/>
</dbReference>
<dbReference type="PIRSF" id="PIRSF006078">
    <property type="entry name" value="GlxK"/>
    <property type="match status" value="1"/>
</dbReference>
<evidence type="ECO:0000313" key="5">
    <source>
        <dbReference type="EMBL" id="TCT20006.1"/>
    </source>
</evidence>
<evidence type="ECO:0000256" key="1">
    <source>
        <dbReference type="ARBA" id="ARBA00006284"/>
    </source>
</evidence>
<dbReference type="PANTHER" id="PTHR21599">
    <property type="entry name" value="GLYCERATE KINASE"/>
    <property type="match status" value="1"/>
</dbReference>
<dbReference type="GO" id="GO:0031388">
    <property type="term" value="P:organic acid phosphorylation"/>
    <property type="evidence" value="ECO:0007669"/>
    <property type="project" value="UniProtKB-UniRule"/>
</dbReference>
<dbReference type="InterPro" id="IPR018193">
    <property type="entry name" value="Glyc_kinase_flavodox-like_fold"/>
</dbReference>
<dbReference type="InterPro" id="IPR004381">
    <property type="entry name" value="Glycerate_kinase"/>
</dbReference>